<dbReference type="RefSeq" id="WP_094848242.1">
    <property type="nucleotide sequence ID" value="NZ_NEVJ01000003.1"/>
</dbReference>
<accession>A0A261R3R1</accession>
<keyword evidence="1" id="KW-0812">Transmembrane</keyword>
<comment type="caution">
    <text evidence="2">The sequence shown here is derived from an EMBL/GenBank/DDBJ whole genome shotgun (WGS) entry which is preliminary data.</text>
</comment>
<evidence type="ECO:0000313" key="2">
    <source>
        <dbReference type="EMBL" id="OZI19601.1"/>
    </source>
</evidence>
<protein>
    <submittedName>
        <fullName evidence="2">Uncharacterized protein</fullName>
    </submittedName>
</protein>
<feature type="transmembrane region" description="Helical" evidence="1">
    <location>
        <begin position="29"/>
        <end position="51"/>
    </location>
</feature>
<organism evidence="2 3">
    <name type="scientific">Bordetella genomosp. 9</name>
    <dbReference type="NCBI Taxonomy" id="1416803"/>
    <lineage>
        <taxon>Bacteria</taxon>
        <taxon>Pseudomonadati</taxon>
        <taxon>Pseudomonadota</taxon>
        <taxon>Betaproteobacteria</taxon>
        <taxon>Burkholderiales</taxon>
        <taxon>Alcaligenaceae</taxon>
        <taxon>Bordetella</taxon>
    </lineage>
</organism>
<keyword evidence="1" id="KW-0472">Membrane</keyword>
<proteinExistence type="predicted"/>
<name>A0A261R3R1_9BORD</name>
<dbReference type="Proteomes" id="UP000216857">
    <property type="component" value="Unassembled WGS sequence"/>
</dbReference>
<dbReference type="EMBL" id="NEVJ01000003">
    <property type="protein sequence ID" value="OZI19601.1"/>
    <property type="molecule type" value="Genomic_DNA"/>
</dbReference>
<reference evidence="2" key="1">
    <citation type="submission" date="2017-05" db="EMBL/GenBank/DDBJ databases">
        <title>Complete and WGS of Bordetella genogroups.</title>
        <authorList>
            <person name="Spilker T."/>
            <person name="Lipuma J."/>
        </authorList>
    </citation>
    <scope>NUCLEOTIDE SEQUENCE</scope>
    <source>
        <strain evidence="2">AU21707</strain>
    </source>
</reference>
<feature type="transmembrane region" description="Helical" evidence="1">
    <location>
        <begin position="67"/>
        <end position="90"/>
    </location>
</feature>
<keyword evidence="1" id="KW-1133">Transmembrane helix</keyword>
<keyword evidence="3" id="KW-1185">Reference proteome</keyword>
<gene>
    <name evidence="2" type="ORF">CAL26_18520</name>
</gene>
<evidence type="ECO:0000256" key="1">
    <source>
        <dbReference type="SAM" id="Phobius"/>
    </source>
</evidence>
<sequence length="128" mass="13533">MKKLLRTLIALVTGGASYLIPLGLKDEAGLQIFAGVATFIGTALLAAAYGLHGRSVLASSLGGQRQWVLFVVACTVCVFAYVAILRYTYVPGEARFWALGILVWLISLLLAALASLVGILVGEQLLPD</sequence>
<feature type="transmembrane region" description="Helical" evidence="1">
    <location>
        <begin position="96"/>
        <end position="121"/>
    </location>
</feature>
<evidence type="ECO:0000313" key="3">
    <source>
        <dbReference type="Proteomes" id="UP000216857"/>
    </source>
</evidence>
<dbReference type="AlphaFoldDB" id="A0A261R3R1"/>